<proteinExistence type="predicted"/>
<accession>A0A381FHL0</accession>
<name>A0A381FHL0_9FLAO</name>
<feature type="transmembrane region" description="Helical" evidence="1">
    <location>
        <begin position="35"/>
        <end position="56"/>
    </location>
</feature>
<keyword evidence="1" id="KW-0472">Membrane</keyword>
<evidence type="ECO:0000256" key="1">
    <source>
        <dbReference type="SAM" id="Phobius"/>
    </source>
</evidence>
<evidence type="ECO:0000313" key="2">
    <source>
        <dbReference type="EMBL" id="SUX46035.1"/>
    </source>
</evidence>
<keyword evidence="1" id="KW-0812">Transmembrane</keyword>
<evidence type="ECO:0000313" key="3">
    <source>
        <dbReference type="Proteomes" id="UP000254282"/>
    </source>
</evidence>
<organism evidence="2 3">
    <name type="scientific">Chryseobacterium indoltheticum</name>
    <dbReference type="NCBI Taxonomy" id="254"/>
    <lineage>
        <taxon>Bacteria</taxon>
        <taxon>Pseudomonadati</taxon>
        <taxon>Bacteroidota</taxon>
        <taxon>Flavobacteriia</taxon>
        <taxon>Flavobacteriales</taxon>
        <taxon>Weeksellaceae</taxon>
        <taxon>Chryseobacterium group</taxon>
        <taxon>Chryseobacterium</taxon>
    </lineage>
</organism>
<gene>
    <name evidence="2" type="ORF">NCTC13532_01563</name>
</gene>
<sequence>MNKKNKIFIVIFITGAVAIINGSFIKINGNLNADIILLSGLIMELISIAGLILNNLKKIKLFLK</sequence>
<reference evidence="2 3" key="1">
    <citation type="submission" date="2018-06" db="EMBL/GenBank/DDBJ databases">
        <authorList>
            <consortium name="Pathogen Informatics"/>
            <person name="Doyle S."/>
        </authorList>
    </citation>
    <scope>NUCLEOTIDE SEQUENCE [LARGE SCALE GENOMIC DNA]</scope>
    <source>
        <strain evidence="2 3">NCTC13532</strain>
    </source>
</reference>
<keyword evidence="1" id="KW-1133">Transmembrane helix</keyword>
<dbReference type="RefSeq" id="WP_115619889.1">
    <property type="nucleotide sequence ID" value="NZ_UFVR01000004.1"/>
</dbReference>
<dbReference type="AlphaFoldDB" id="A0A381FHL0"/>
<dbReference type="EMBL" id="UFVR01000004">
    <property type="protein sequence ID" value="SUX46035.1"/>
    <property type="molecule type" value="Genomic_DNA"/>
</dbReference>
<feature type="transmembrane region" description="Helical" evidence="1">
    <location>
        <begin position="7"/>
        <end position="29"/>
    </location>
</feature>
<dbReference type="Proteomes" id="UP000254282">
    <property type="component" value="Unassembled WGS sequence"/>
</dbReference>
<protein>
    <submittedName>
        <fullName evidence="2">Uncharacterized protein</fullName>
    </submittedName>
</protein>